<feature type="region of interest" description="Disordered" evidence="1">
    <location>
        <begin position="254"/>
        <end position="280"/>
    </location>
</feature>
<dbReference type="EMBL" id="KN831781">
    <property type="protein sequence ID" value="KIM41025.1"/>
    <property type="molecule type" value="Genomic_DNA"/>
</dbReference>
<dbReference type="AlphaFoldDB" id="A0A0C3BWN8"/>
<organism evidence="2 3">
    <name type="scientific">Hebeloma cylindrosporum</name>
    <dbReference type="NCBI Taxonomy" id="76867"/>
    <lineage>
        <taxon>Eukaryota</taxon>
        <taxon>Fungi</taxon>
        <taxon>Dikarya</taxon>
        <taxon>Basidiomycota</taxon>
        <taxon>Agaricomycotina</taxon>
        <taxon>Agaricomycetes</taxon>
        <taxon>Agaricomycetidae</taxon>
        <taxon>Agaricales</taxon>
        <taxon>Agaricineae</taxon>
        <taxon>Hymenogastraceae</taxon>
        <taxon>Hebeloma</taxon>
    </lineage>
</organism>
<evidence type="ECO:0000313" key="2">
    <source>
        <dbReference type="EMBL" id="KIM41025.1"/>
    </source>
</evidence>
<proteinExistence type="predicted"/>
<dbReference type="Proteomes" id="UP000053424">
    <property type="component" value="Unassembled WGS sequence"/>
</dbReference>
<sequence>MKRNRSQSRSLETSLDNSSSATDIFGQDAALKNFMAWGPPTLSPPDLIDSNASTGTRRPAFFDIHLHPSLRLKKVVLVKDLARRLEDSFRNDVPSQLHSYRAAGGKQLPDYFAYDIRSFNKNPRNESQIVDNYYYTTGVPCARIASALLFRLGWDSAVLEWRRKSEYKQGHAKADGFLSCGEMQPGTNLETPADIKLITKYHLQNIAVWEMKSLVAGCEEVMREIGKLAFEAEFPWVTCGSQIHGLTVQEPGPTCSGDNQHFTNGRVTISGRKTGPDAETTSQYWMPVDQAPVFKKPKYDGNEKKKNQLHRPTSQAKFLEGSSRTPRLGDLRLRYRPGPVVKRNGVIVMHPKAKENKQKEFKGSRTKAIYITQQGWAEAVANDASFIIFHSGNHEFIGIRHRETQTLYLSELIYIPDLRDSAQSTMKDKLSCQTYHILHSALFQACYKDVLERVNKLHAWATQPARNDQDMPLYALSYDRDGIKYAIKAPAPTIAPETPQKITEDFERGLHQNDLLKITIPISEVPAGEQFAKFRRMQMPGGERSNPPTMSPVLHLSPKVEINPGVWLFNLTKGSANGTSTDTYAKDLVIKFGQDVHFDNINRAFTVYKSLSSSLVAPRPYGLFKCVVKRRTDKGVDQDTSVYALVMEYVGTDLKQLRTLKSGSQAIENSRLGFRNNLRTVHGAGYRLNGKLDAKHLVLLINNKLGISRESFVGAHGWSKVDKNESKRASDESGEREMNTLAGILAYKVEETVKTESHA</sequence>
<feature type="region of interest" description="Disordered" evidence="1">
    <location>
        <begin position="298"/>
        <end position="322"/>
    </location>
</feature>
<reference evidence="3" key="2">
    <citation type="submission" date="2015-01" db="EMBL/GenBank/DDBJ databases">
        <title>Evolutionary Origins and Diversification of the Mycorrhizal Mutualists.</title>
        <authorList>
            <consortium name="DOE Joint Genome Institute"/>
            <consortium name="Mycorrhizal Genomics Consortium"/>
            <person name="Kohler A."/>
            <person name="Kuo A."/>
            <person name="Nagy L.G."/>
            <person name="Floudas D."/>
            <person name="Copeland A."/>
            <person name="Barry K.W."/>
            <person name="Cichocki N."/>
            <person name="Veneault-Fourrey C."/>
            <person name="LaButti K."/>
            <person name="Lindquist E.A."/>
            <person name="Lipzen A."/>
            <person name="Lundell T."/>
            <person name="Morin E."/>
            <person name="Murat C."/>
            <person name="Riley R."/>
            <person name="Ohm R."/>
            <person name="Sun H."/>
            <person name="Tunlid A."/>
            <person name="Henrissat B."/>
            <person name="Grigoriev I.V."/>
            <person name="Hibbett D.S."/>
            <person name="Martin F."/>
        </authorList>
    </citation>
    <scope>NUCLEOTIDE SEQUENCE [LARGE SCALE GENOMIC DNA]</scope>
    <source>
        <strain evidence="3">h7</strain>
    </source>
</reference>
<dbReference type="OrthoDB" id="3055171at2759"/>
<dbReference type="HOGENOM" id="CLU_381317_0_0_1"/>
<keyword evidence="3" id="KW-1185">Reference proteome</keyword>
<reference evidence="2 3" key="1">
    <citation type="submission" date="2014-04" db="EMBL/GenBank/DDBJ databases">
        <authorList>
            <consortium name="DOE Joint Genome Institute"/>
            <person name="Kuo A."/>
            <person name="Gay G."/>
            <person name="Dore J."/>
            <person name="Kohler A."/>
            <person name="Nagy L.G."/>
            <person name="Floudas D."/>
            <person name="Copeland A."/>
            <person name="Barry K.W."/>
            <person name="Cichocki N."/>
            <person name="Veneault-Fourrey C."/>
            <person name="LaButti K."/>
            <person name="Lindquist E.A."/>
            <person name="Lipzen A."/>
            <person name="Lundell T."/>
            <person name="Morin E."/>
            <person name="Murat C."/>
            <person name="Sun H."/>
            <person name="Tunlid A."/>
            <person name="Henrissat B."/>
            <person name="Grigoriev I.V."/>
            <person name="Hibbett D.S."/>
            <person name="Martin F."/>
            <person name="Nordberg H.P."/>
            <person name="Cantor M.N."/>
            <person name="Hua S.X."/>
        </authorList>
    </citation>
    <scope>NUCLEOTIDE SEQUENCE [LARGE SCALE GENOMIC DNA]</scope>
    <source>
        <strain evidence="3">h7</strain>
    </source>
</reference>
<evidence type="ECO:0000256" key="1">
    <source>
        <dbReference type="SAM" id="MobiDB-lite"/>
    </source>
</evidence>
<evidence type="ECO:0000313" key="3">
    <source>
        <dbReference type="Proteomes" id="UP000053424"/>
    </source>
</evidence>
<accession>A0A0C3BWN8</accession>
<name>A0A0C3BWN8_HEBCY</name>
<protein>
    <submittedName>
        <fullName evidence="2">Uncharacterized protein</fullName>
    </submittedName>
</protein>
<feature type="compositionally biased region" description="Polar residues" evidence="1">
    <location>
        <begin position="256"/>
        <end position="267"/>
    </location>
</feature>
<gene>
    <name evidence="2" type="ORF">M413DRAFT_28121</name>
</gene>